<accession>A0A9Q3GQ13</accession>
<sequence length="70" mass="7918">MSPVYFRNLGIPRSQPEDRQGLFRTRRPGSGHHSRWQDNEGNHTNTAINLPIKQRLQTRALEGYGSSSAA</sequence>
<protein>
    <submittedName>
        <fullName evidence="2">Uncharacterized protein</fullName>
    </submittedName>
</protein>
<feature type="compositionally biased region" description="Basic residues" evidence="1">
    <location>
        <begin position="24"/>
        <end position="34"/>
    </location>
</feature>
<gene>
    <name evidence="2" type="ORF">O181_014624</name>
</gene>
<evidence type="ECO:0000313" key="3">
    <source>
        <dbReference type="Proteomes" id="UP000765509"/>
    </source>
</evidence>
<reference evidence="2" key="1">
    <citation type="submission" date="2021-03" db="EMBL/GenBank/DDBJ databases">
        <title>Draft genome sequence of rust myrtle Austropuccinia psidii MF-1, a brazilian biotype.</title>
        <authorList>
            <person name="Quecine M.C."/>
            <person name="Pachon D.M.R."/>
            <person name="Bonatelli M.L."/>
            <person name="Correr F.H."/>
            <person name="Franceschini L.M."/>
            <person name="Leite T.F."/>
            <person name="Margarido G.R.A."/>
            <person name="Almeida C.A."/>
            <person name="Ferrarezi J.A."/>
            <person name="Labate C.A."/>
        </authorList>
    </citation>
    <scope>NUCLEOTIDE SEQUENCE</scope>
    <source>
        <strain evidence="2">MF-1</strain>
    </source>
</reference>
<evidence type="ECO:0000256" key="1">
    <source>
        <dbReference type="SAM" id="MobiDB-lite"/>
    </source>
</evidence>
<evidence type="ECO:0000313" key="2">
    <source>
        <dbReference type="EMBL" id="MBW0474909.1"/>
    </source>
</evidence>
<proteinExistence type="predicted"/>
<name>A0A9Q3GQ13_9BASI</name>
<dbReference type="EMBL" id="AVOT02003916">
    <property type="protein sequence ID" value="MBW0474909.1"/>
    <property type="molecule type" value="Genomic_DNA"/>
</dbReference>
<dbReference type="Proteomes" id="UP000765509">
    <property type="component" value="Unassembled WGS sequence"/>
</dbReference>
<feature type="region of interest" description="Disordered" evidence="1">
    <location>
        <begin position="1"/>
        <end position="54"/>
    </location>
</feature>
<comment type="caution">
    <text evidence="2">The sequence shown here is derived from an EMBL/GenBank/DDBJ whole genome shotgun (WGS) entry which is preliminary data.</text>
</comment>
<keyword evidence="3" id="KW-1185">Reference proteome</keyword>
<organism evidence="2 3">
    <name type="scientific">Austropuccinia psidii MF-1</name>
    <dbReference type="NCBI Taxonomy" id="1389203"/>
    <lineage>
        <taxon>Eukaryota</taxon>
        <taxon>Fungi</taxon>
        <taxon>Dikarya</taxon>
        <taxon>Basidiomycota</taxon>
        <taxon>Pucciniomycotina</taxon>
        <taxon>Pucciniomycetes</taxon>
        <taxon>Pucciniales</taxon>
        <taxon>Sphaerophragmiaceae</taxon>
        <taxon>Austropuccinia</taxon>
    </lineage>
</organism>
<dbReference type="AlphaFoldDB" id="A0A9Q3GQ13"/>